<comment type="caution">
    <text evidence="8">The sequence shown here is derived from an EMBL/GenBank/DDBJ whole genome shotgun (WGS) entry which is preliminary data.</text>
</comment>
<keyword evidence="3 7" id="KW-0479">Metal-binding</keyword>
<dbReference type="OrthoDB" id="3599725at2"/>
<name>A0A0D8BP08_9ACTN</name>
<keyword evidence="9" id="KW-1185">Reference proteome</keyword>
<evidence type="ECO:0000256" key="5">
    <source>
        <dbReference type="ARBA" id="ARBA00023004"/>
    </source>
</evidence>
<proteinExistence type="inferred from homology"/>
<comment type="similarity">
    <text evidence="1 7">Belongs to the cytochrome P450 family.</text>
</comment>
<dbReference type="PROSITE" id="PS00086">
    <property type="entry name" value="CYTOCHROME_P450"/>
    <property type="match status" value="1"/>
</dbReference>
<reference evidence="9" key="1">
    <citation type="submission" date="2015-02" db="EMBL/GenBank/DDBJ databases">
        <title>Draft Genome of Frankia sp. CpI1-S.</title>
        <authorList>
            <person name="Oshone R.T."/>
            <person name="Ngom M."/>
            <person name="Ghodhbane-Gtari F."/>
            <person name="Gtari M."/>
            <person name="Morris K."/>
            <person name="Thomas K."/>
            <person name="Sen A."/>
            <person name="Tisa L.S."/>
        </authorList>
    </citation>
    <scope>NUCLEOTIDE SEQUENCE [LARGE SCALE GENOMIC DNA]</scope>
    <source>
        <strain evidence="9">CpI1-S</strain>
    </source>
</reference>
<dbReference type="InterPro" id="IPR036396">
    <property type="entry name" value="Cyt_P450_sf"/>
</dbReference>
<dbReference type="RefSeq" id="WP_044883098.1">
    <property type="nucleotide sequence ID" value="NZ_JYFN01000002.1"/>
</dbReference>
<dbReference type="PRINTS" id="PR00359">
    <property type="entry name" value="BP450"/>
</dbReference>
<dbReference type="InterPro" id="IPR002397">
    <property type="entry name" value="Cyt_P450_B"/>
</dbReference>
<keyword evidence="5 7" id="KW-0408">Iron</keyword>
<dbReference type="FunFam" id="1.10.630.10:FF:000018">
    <property type="entry name" value="Cytochrome P450 monooxygenase"/>
    <property type="match status" value="1"/>
</dbReference>
<accession>A0A0D8BP08</accession>
<evidence type="ECO:0000256" key="4">
    <source>
        <dbReference type="ARBA" id="ARBA00023002"/>
    </source>
</evidence>
<evidence type="ECO:0000313" key="8">
    <source>
        <dbReference type="EMBL" id="KJE25142.1"/>
    </source>
</evidence>
<dbReference type="PANTHER" id="PTHR46696:SF6">
    <property type="entry name" value="P450, PUTATIVE (EUROFUNG)-RELATED"/>
    <property type="match status" value="1"/>
</dbReference>
<dbReference type="InterPro" id="IPR017972">
    <property type="entry name" value="Cyt_P450_CS"/>
</dbReference>
<dbReference type="CDD" id="cd11035">
    <property type="entry name" value="P450cam-like"/>
    <property type="match status" value="1"/>
</dbReference>
<sequence length="415" mass="45897">MPDDTAGAAAPADGGHGLRAATLDWVEFERQRAEDPRAYFSRLREKCPVDYDEGHDGWIQILRRSDIDEVLRNPEVFSNLIPELMSSPLPAIPMGVDPPDHAKYRRILDPLFSPRRMAVLEAEVVANTVATIESFLDRGACDFATDLAVPLPCSVFLTLFGLPQSELPALLHMKDAIIRPESLTDDPDERVRIQTEAGTQAFTLFGTVLAQRRAEPRDDLITELLKAEIEGRPLTEPELLGICFMLMMAGLDTVTISLTCILAYLLEHPEARRAIVADPEKIPTVVEELLRWETPVIAVPRITTRDTEIAGCPIKKGEMVHVMLASGNLDPDADPRAGVVDLDRADKRHLAFGGGPHRCLGSHLARMELRTVLREWHRLIPEYSLAPGASITWNGHTLRGLDSLALTWPTDAGQA</sequence>
<evidence type="ECO:0000256" key="1">
    <source>
        <dbReference type="ARBA" id="ARBA00010617"/>
    </source>
</evidence>
<dbReference type="Gene3D" id="1.10.630.10">
    <property type="entry name" value="Cytochrome P450"/>
    <property type="match status" value="1"/>
</dbReference>
<dbReference type="GO" id="GO:0005506">
    <property type="term" value="F:iron ion binding"/>
    <property type="evidence" value="ECO:0007669"/>
    <property type="project" value="InterPro"/>
</dbReference>
<evidence type="ECO:0000256" key="7">
    <source>
        <dbReference type="RuleBase" id="RU000461"/>
    </source>
</evidence>
<dbReference type="EMBL" id="JYFN01000002">
    <property type="protein sequence ID" value="KJE25142.1"/>
    <property type="molecule type" value="Genomic_DNA"/>
</dbReference>
<dbReference type="GO" id="GO:0004497">
    <property type="term" value="F:monooxygenase activity"/>
    <property type="evidence" value="ECO:0007669"/>
    <property type="project" value="UniProtKB-KW"/>
</dbReference>
<evidence type="ECO:0000256" key="3">
    <source>
        <dbReference type="ARBA" id="ARBA00022723"/>
    </source>
</evidence>
<keyword evidence="4 7" id="KW-0560">Oxidoreductase</keyword>
<dbReference type="GO" id="GO:0016705">
    <property type="term" value="F:oxidoreductase activity, acting on paired donors, with incorporation or reduction of molecular oxygen"/>
    <property type="evidence" value="ECO:0007669"/>
    <property type="project" value="InterPro"/>
</dbReference>
<evidence type="ECO:0000313" key="9">
    <source>
        <dbReference type="Proteomes" id="UP000032545"/>
    </source>
</evidence>
<dbReference type="Pfam" id="PF00067">
    <property type="entry name" value="p450"/>
    <property type="match status" value="1"/>
</dbReference>
<organism evidence="8 9">
    <name type="scientific">Frankia torreyi</name>
    <dbReference type="NCBI Taxonomy" id="1856"/>
    <lineage>
        <taxon>Bacteria</taxon>
        <taxon>Bacillati</taxon>
        <taxon>Actinomycetota</taxon>
        <taxon>Actinomycetes</taxon>
        <taxon>Frankiales</taxon>
        <taxon>Frankiaceae</taxon>
        <taxon>Frankia</taxon>
    </lineage>
</organism>
<dbReference type="InterPro" id="IPR001128">
    <property type="entry name" value="Cyt_P450"/>
</dbReference>
<dbReference type="Proteomes" id="UP000032545">
    <property type="component" value="Unassembled WGS sequence"/>
</dbReference>
<gene>
    <name evidence="8" type="ORF">FF36_00275</name>
</gene>
<dbReference type="PATRIC" id="fig|1502723.3.peg.309"/>
<dbReference type="PANTHER" id="PTHR46696">
    <property type="entry name" value="P450, PUTATIVE (EUROFUNG)-RELATED"/>
    <property type="match status" value="1"/>
</dbReference>
<keyword evidence="2 7" id="KW-0349">Heme</keyword>
<evidence type="ECO:0000256" key="2">
    <source>
        <dbReference type="ARBA" id="ARBA00022617"/>
    </source>
</evidence>
<reference evidence="8 9" key="2">
    <citation type="journal article" date="2016" name="Genome Announc.">
        <title>Permanent Draft Genome Sequences for Two Variants of Frankia sp. Strain CpI1, the First Frankia Strain Isolated from Root Nodules of Comptonia peregrina.</title>
        <authorList>
            <person name="Oshone R."/>
            <person name="Hurst S.G.IV."/>
            <person name="Abebe-Akele F."/>
            <person name="Simpson S."/>
            <person name="Morris K."/>
            <person name="Thomas W.K."/>
            <person name="Tisa L.S."/>
        </authorList>
    </citation>
    <scope>NUCLEOTIDE SEQUENCE [LARGE SCALE GENOMIC DNA]</scope>
    <source>
        <strain evidence="9">CpI1-S</strain>
    </source>
</reference>
<dbReference type="AlphaFoldDB" id="A0A0D8BP08"/>
<dbReference type="GO" id="GO:0020037">
    <property type="term" value="F:heme binding"/>
    <property type="evidence" value="ECO:0007669"/>
    <property type="project" value="InterPro"/>
</dbReference>
<keyword evidence="6 7" id="KW-0503">Monooxygenase</keyword>
<evidence type="ECO:0000256" key="6">
    <source>
        <dbReference type="ARBA" id="ARBA00023033"/>
    </source>
</evidence>
<dbReference type="PRINTS" id="PR00385">
    <property type="entry name" value="P450"/>
</dbReference>
<dbReference type="SUPFAM" id="SSF48264">
    <property type="entry name" value="Cytochrome P450"/>
    <property type="match status" value="1"/>
</dbReference>
<protein>
    <submittedName>
        <fullName evidence="8">Cytochrome P450</fullName>
    </submittedName>
</protein>